<evidence type="ECO:0000313" key="2">
    <source>
        <dbReference type="Proteomes" id="UP000798662"/>
    </source>
</evidence>
<proteinExistence type="predicted"/>
<dbReference type="EMBL" id="CM020619">
    <property type="protein sequence ID" value="KAK1864162.1"/>
    <property type="molecule type" value="Genomic_DNA"/>
</dbReference>
<reference evidence="1" key="1">
    <citation type="submission" date="2019-11" db="EMBL/GenBank/DDBJ databases">
        <title>Nori genome reveals adaptations in red seaweeds to the harsh intertidal environment.</title>
        <authorList>
            <person name="Wang D."/>
            <person name="Mao Y."/>
        </authorList>
    </citation>
    <scope>NUCLEOTIDE SEQUENCE</scope>
    <source>
        <tissue evidence="1">Gametophyte</tissue>
    </source>
</reference>
<protein>
    <submittedName>
        <fullName evidence="1">Uncharacterized protein</fullName>
    </submittedName>
</protein>
<comment type="caution">
    <text evidence="1">The sequence shown here is derived from an EMBL/GenBank/DDBJ whole genome shotgun (WGS) entry which is preliminary data.</text>
</comment>
<evidence type="ECO:0000313" key="1">
    <source>
        <dbReference type="EMBL" id="KAK1864162.1"/>
    </source>
</evidence>
<name>A0ACC3C2X6_PYRYE</name>
<sequence length="1046" mass="112235">MPKPSLANSDATGVLPASLSEMSQVEANLVALVALKAGVMVLSGGRQRALRGHFHFYDIYANVQVDNEALERVSPARDGDALDGTFVGGEMDTSDHMEADICRARSDVAGVLLRSFEEPGEIRLDPPATDCELALSSSALVNVTPPSTRDRETQVFDDNFVVRRGGPIVPGRAAGTVTRCLPELYPYGRGRPDEKRAGQMSLAVYFHRMLLDGSRQFAQHPLVRLLAFDIVGRASMMSRGALHVRMRPAMHAPIEGVSVGELRDPLAGKGRERAAVRRGQRAVRAPRGDPSALLMNEVYATLSRFPNSNKERGVWRQEAYALSQFYGFPHVFFTVKRDDVSSLSIMYYEVAVDADVFFDGGLQAMPSRGARFRIVSKDPVADACYFGQMLGIVVRELLGSCESVGRSVEGGGVFGVTKAFFGVMETQGPGALHAHNLGTDGFNEAERVQRGSRCLSITVNFGHHGLGFVLSGGRREACALGCEYLNPCNTLIYVVCRCNVDLRVLFNDRATADVYYKLKYATTAQQDVENGTADVLAQFKKKLLAEKADGPLQDVDTATRRVLSMAYSSSSRMQVPAPLAAVLVLGYPGKICSHSFGCFLLAQALHRMHGESISGVLRLRTQRRLNGDVVGDSLDGQSSRVVGSRAGSGVKSREGGGKTVREVVAVDSFTEYACRPTVLSSLNWYQFVEVSEQVKLPPSVVAADLSRLPAVDADDLSDASTEQDPAERSSTMRYLEEHPLYHSHGFCRRRQRCVPRIYGPRLPDRELLVDADQQGTYGMIALLLFAPWRSRDDFVAEGEFWWASYARTVFDSASIVLMDVMQSWFETNNEADRAAAEKAAMGGGSAEGGCDAASDADRADEQMGNGDGFGDGGPLDFAEAAKVCAAGGMEDVQNASQLPRDPLVVRLPSSGALGLLSSALCRAAAAFLCVASKAALGWSGMIQSGQGLDVDASDVTTADAPPPVSSCDRIDPAVVEKEAAALCSRIRSGEVLDEVGDGTCEAADDSNGDPTFASCVTVETLADSLADVGSLLGPPPLNIVPLSAGP</sequence>
<dbReference type="Proteomes" id="UP000798662">
    <property type="component" value="Chromosome 2"/>
</dbReference>
<keyword evidence="2" id="KW-1185">Reference proteome</keyword>
<organism evidence="1 2">
    <name type="scientific">Pyropia yezoensis</name>
    <name type="common">Susabi-nori</name>
    <name type="synonym">Porphyra yezoensis</name>
    <dbReference type="NCBI Taxonomy" id="2788"/>
    <lineage>
        <taxon>Eukaryota</taxon>
        <taxon>Rhodophyta</taxon>
        <taxon>Bangiophyceae</taxon>
        <taxon>Bangiales</taxon>
        <taxon>Bangiaceae</taxon>
        <taxon>Pyropia</taxon>
    </lineage>
</organism>
<accession>A0ACC3C2X6</accession>
<gene>
    <name evidence="1" type="ORF">I4F81_006712</name>
</gene>